<accession>A0A1A8TDY4</accession>
<dbReference type="InterPro" id="IPR026533">
    <property type="entry name" value="NTPase/PRRC1"/>
</dbReference>
<comment type="subunit">
    <text evidence="11">Homodimer.</text>
</comment>
<dbReference type="STRING" id="295068.MAQ5080_01968"/>
<dbReference type="GO" id="GO:0000166">
    <property type="term" value="F:nucleotide binding"/>
    <property type="evidence" value="ECO:0007669"/>
    <property type="project" value="UniProtKB-KW"/>
</dbReference>
<keyword evidence="5 11" id="KW-0460">Magnesium</keyword>
<dbReference type="GO" id="GO:0006772">
    <property type="term" value="P:thiamine metabolic process"/>
    <property type="evidence" value="ECO:0007669"/>
    <property type="project" value="TreeGrafter"/>
</dbReference>
<evidence type="ECO:0000256" key="10">
    <source>
        <dbReference type="ARBA" id="ARBA00060855"/>
    </source>
</evidence>
<keyword evidence="6 11" id="KW-0546">Nucleotide metabolism</keyword>
<evidence type="ECO:0000256" key="5">
    <source>
        <dbReference type="ARBA" id="ARBA00022842"/>
    </source>
</evidence>
<dbReference type="PANTHER" id="PTHR34699:SF2">
    <property type="entry name" value="NON-CANONICAL PURINE NTP PHOSPHATASE_PRRC1 DOMAIN-CONTAINING PROTEIN"/>
    <property type="match status" value="1"/>
</dbReference>
<sequence length="184" mass="20336">MSKEILRILVGSTNPVKRGAAEKAFSRAFPNHMVEVQTIAVPSGVADQPMNETDTKLGAQNRTLQCAKTDREQHCDFYVAMEGGVDNFSEGPVTFAYVAIRNCHGLESLGRSANLPLPPSVYARLEQGEELAHVMDDIFNEHNIRQKGGAIGVLTNHLENRQSVYTQALTLALAPFMHPELYRE</sequence>
<keyword evidence="3 11" id="KW-0547">Nucleotide-binding</keyword>
<reference evidence="13 14" key="1">
    <citation type="submission" date="2016-06" db="EMBL/GenBank/DDBJ databases">
        <authorList>
            <person name="Kjaerup R.B."/>
            <person name="Dalgaard T.S."/>
            <person name="Juul-Madsen H.R."/>
        </authorList>
    </citation>
    <scope>NUCLEOTIDE SEQUENCE [LARGE SCALE GENOMIC DNA]</scope>
    <source>
        <strain evidence="13 14">CECT 5080</strain>
    </source>
</reference>
<dbReference type="InterPro" id="IPR050299">
    <property type="entry name" value="YjjX_NTPase"/>
</dbReference>
<dbReference type="GO" id="GO:0046872">
    <property type="term" value="F:metal ion binding"/>
    <property type="evidence" value="ECO:0007669"/>
    <property type="project" value="UniProtKB-KW"/>
</dbReference>
<comment type="cofactor">
    <cofactor evidence="11">
        <name>Mg(2+)</name>
        <dbReference type="ChEBI" id="CHEBI:18420"/>
    </cofactor>
    <cofactor evidence="11">
        <name>Mn(2+)</name>
        <dbReference type="ChEBI" id="CHEBI:29035"/>
    </cofactor>
    <text evidence="11">Binds 1 divalent metal cation per subunit; can use either Mg(2+) or Mn(2+).</text>
</comment>
<dbReference type="AlphaFoldDB" id="A0A1A8TDY4"/>
<evidence type="ECO:0000256" key="4">
    <source>
        <dbReference type="ARBA" id="ARBA00022801"/>
    </source>
</evidence>
<dbReference type="GO" id="GO:0103023">
    <property type="term" value="F:ITPase activity"/>
    <property type="evidence" value="ECO:0007669"/>
    <property type="project" value="UniProtKB-EC"/>
</dbReference>
<dbReference type="Proteomes" id="UP000092627">
    <property type="component" value="Unassembled WGS sequence"/>
</dbReference>
<evidence type="ECO:0000313" key="14">
    <source>
        <dbReference type="Proteomes" id="UP000092627"/>
    </source>
</evidence>
<dbReference type="RefSeq" id="WP_067209246.1">
    <property type="nucleotide sequence ID" value="NZ_FLOC01000010.1"/>
</dbReference>
<dbReference type="FunFam" id="3.90.950.10:FF:000002">
    <property type="entry name" value="Inosine/xanthosine triphosphatase"/>
    <property type="match status" value="1"/>
</dbReference>
<dbReference type="EC" id="3.6.1.73" evidence="11"/>
<name>A0A1A8TDY4_9GAMM</name>
<evidence type="ECO:0000256" key="7">
    <source>
        <dbReference type="ARBA" id="ARBA00023211"/>
    </source>
</evidence>
<organism evidence="13 14">
    <name type="scientific">Marinomonas aquimarina</name>
    <dbReference type="NCBI Taxonomy" id="295068"/>
    <lineage>
        <taxon>Bacteria</taxon>
        <taxon>Pseudomonadati</taxon>
        <taxon>Pseudomonadota</taxon>
        <taxon>Gammaproteobacteria</taxon>
        <taxon>Oceanospirillales</taxon>
        <taxon>Oceanospirillaceae</taxon>
        <taxon>Marinomonas</taxon>
    </lineage>
</organism>
<dbReference type="NCBIfam" id="NF003459">
    <property type="entry name" value="PRK05074.1"/>
    <property type="match status" value="1"/>
</dbReference>
<comment type="cofactor">
    <cofactor evidence="1">
        <name>Mn(2+)</name>
        <dbReference type="ChEBI" id="CHEBI:29035"/>
    </cofactor>
</comment>
<dbReference type="PANTHER" id="PTHR34699">
    <property type="match status" value="1"/>
</dbReference>
<keyword evidence="14" id="KW-1185">Reference proteome</keyword>
<dbReference type="InterPro" id="IPR002786">
    <property type="entry name" value="Non_canon_purine_NTPase"/>
</dbReference>
<keyword evidence="7 11" id="KW-0464">Manganese</keyword>
<evidence type="ECO:0000256" key="11">
    <source>
        <dbReference type="HAMAP-Rule" id="MF_00648"/>
    </source>
</evidence>
<keyword evidence="2 11" id="KW-0479">Metal-binding</keyword>
<dbReference type="GO" id="GO:0009117">
    <property type="term" value="P:nucleotide metabolic process"/>
    <property type="evidence" value="ECO:0007669"/>
    <property type="project" value="UniProtKB-KW"/>
</dbReference>
<dbReference type="SUPFAM" id="SSF52972">
    <property type="entry name" value="ITPase-like"/>
    <property type="match status" value="1"/>
</dbReference>
<protein>
    <recommendedName>
        <fullName evidence="11">Inosine/xanthosine triphosphatase</fullName>
        <shortName evidence="11">ITPase/XTPase</shortName>
        <ecNumber evidence="11">3.6.1.73</ecNumber>
    </recommendedName>
    <alternativeName>
        <fullName evidence="11">Non-canonical purine NTP phosphatase</fullName>
    </alternativeName>
    <alternativeName>
        <fullName evidence="11">Non-standard purine NTP phosphatase</fullName>
    </alternativeName>
    <alternativeName>
        <fullName evidence="11">Nucleoside-triphosphate phosphatase</fullName>
        <shortName evidence="11">NTPase</shortName>
    </alternativeName>
</protein>
<comment type="function">
    <text evidence="11">Phosphatase that hydrolyzes non-canonical purine nucleotides such as XTP and ITP to their respective diphosphate derivatives. Probably excludes non-canonical purines from DNA/RNA precursor pool, thus preventing their incorporation into DNA/RNA and avoiding chromosomal lesions.</text>
</comment>
<dbReference type="OrthoDB" id="6334099at2"/>
<dbReference type="Pfam" id="PF01931">
    <property type="entry name" value="NTPase_I-T"/>
    <property type="match status" value="1"/>
</dbReference>
<proteinExistence type="inferred from homology"/>
<feature type="binding site" evidence="11">
    <location>
        <begin position="12"/>
        <end position="17"/>
    </location>
    <ligand>
        <name>substrate</name>
    </ligand>
</feature>
<dbReference type="HAMAP" id="MF_00648">
    <property type="entry name" value="Non_canon_purine_NTPase_YjjX"/>
    <property type="match status" value="1"/>
</dbReference>
<evidence type="ECO:0000259" key="12">
    <source>
        <dbReference type="Pfam" id="PF01931"/>
    </source>
</evidence>
<dbReference type="NCBIfam" id="TIGR00258">
    <property type="entry name" value="inosine/xanthosine triphosphatase"/>
    <property type="match status" value="1"/>
</dbReference>
<evidence type="ECO:0000256" key="3">
    <source>
        <dbReference type="ARBA" id="ARBA00022741"/>
    </source>
</evidence>
<dbReference type="EMBL" id="FLOC01000010">
    <property type="protein sequence ID" value="SBS31420.1"/>
    <property type="molecule type" value="Genomic_DNA"/>
</dbReference>
<comment type="catalytic activity">
    <reaction evidence="8 11">
        <text>ITP + H2O = IDP + phosphate + H(+)</text>
        <dbReference type="Rhea" id="RHEA:28330"/>
        <dbReference type="ChEBI" id="CHEBI:15377"/>
        <dbReference type="ChEBI" id="CHEBI:15378"/>
        <dbReference type="ChEBI" id="CHEBI:43474"/>
        <dbReference type="ChEBI" id="CHEBI:58280"/>
        <dbReference type="ChEBI" id="CHEBI:61402"/>
        <dbReference type="EC" id="3.6.1.73"/>
    </reaction>
</comment>
<comment type="similarity">
    <text evidence="10 11">Belongs to the YjjX NTPase family.</text>
</comment>
<dbReference type="Gene3D" id="3.90.950.10">
    <property type="match status" value="1"/>
</dbReference>
<gene>
    <name evidence="13" type="ORF">MAQ5080_01968</name>
</gene>
<feature type="domain" description="Non-canonical purine NTP phosphatase/PRRC1" evidence="12">
    <location>
        <begin position="11"/>
        <end position="177"/>
    </location>
</feature>
<evidence type="ECO:0000256" key="6">
    <source>
        <dbReference type="ARBA" id="ARBA00023080"/>
    </source>
</evidence>
<evidence type="ECO:0000256" key="2">
    <source>
        <dbReference type="ARBA" id="ARBA00022723"/>
    </source>
</evidence>
<comment type="catalytic activity">
    <reaction evidence="9 11">
        <text>XTP + H2O = XDP + phosphate + H(+)</text>
        <dbReference type="Rhea" id="RHEA:28406"/>
        <dbReference type="ChEBI" id="CHEBI:15377"/>
        <dbReference type="ChEBI" id="CHEBI:15378"/>
        <dbReference type="ChEBI" id="CHEBI:43474"/>
        <dbReference type="ChEBI" id="CHEBI:59884"/>
        <dbReference type="ChEBI" id="CHEBI:61314"/>
        <dbReference type="EC" id="3.6.1.73"/>
    </reaction>
</comment>
<keyword evidence="4 11" id="KW-0378">Hydrolase</keyword>
<evidence type="ECO:0000256" key="1">
    <source>
        <dbReference type="ARBA" id="ARBA00001936"/>
    </source>
</evidence>
<comment type="caution">
    <text evidence="11">Lacks conserved residue(s) required for the propagation of feature annotation.</text>
</comment>
<evidence type="ECO:0000256" key="9">
    <source>
        <dbReference type="ARBA" id="ARBA00048781"/>
    </source>
</evidence>
<evidence type="ECO:0000313" key="13">
    <source>
        <dbReference type="EMBL" id="SBS31420.1"/>
    </source>
</evidence>
<evidence type="ECO:0000256" key="8">
    <source>
        <dbReference type="ARBA" id="ARBA00048174"/>
    </source>
</evidence>
<dbReference type="InterPro" id="IPR029001">
    <property type="entry name" value="ITPase-like_fam"/>
</dbReference>